<organism evidence="2 3">
    <name type="scientific">Hermetia illucens</name>
    <name type="common">Black soldier fly</name>
    <dbReference type="NCBI Taxonomy" id="343691"/>
    <lineage>
        <taxon>Eukaryota</taxon>
        <taxon>Metazoa</taxon>
        <taxon>Ecdysozoa</taxon>
        <taxon>Arthropoda</taxon>
        <taxon>Hexapoda</taxon>
        <taxon>Insecta</taxon>
        <taxon>Pterygota</taxon>
        <taxon>Neoptera</taxon>
        <taxon>Endopterygota</taxon>
        <taxon>Diptera</taxon>
        <taxon>Brachycera</taxon>
        <taxon>Stratiomyomorpha</taxon>
        <taxon>Stratiomyidae</taxon>
        <taxon>Hermetiinae</taxon>
        <taxon>Hermetia</taxon>
    </lineage>
</organism>
<dbReference type="Pfam" id="PF15865">
    <property type="entry name" value="Fanconi_A_N"/>
    <property type="match status" value="1"/>
</dbReference>
<dbReference type="InterPro" id="IPR031729">
    <property type="entry name" value="Fanconi_A_N"/>
</dbReference>
<dbReference type="InParanoid" id="A0A7R8UKE5"/>
<dbReference type="OrthoDB" id="7790690at2759"/>
<accession>A0A7R8UKE5</accession>
<dbReference type="EMBL" id="LR899010">
    <property type="protein sequence ID" value="CAD7082498.1"/>
    <property type="molecule type" value="Genomic_DNA"/>
</dbReference>
<evidence type="ECO:0000259" key="1">
    <source>
        <dbReference type="Pfam" id="PF15865"/>
    </source>
</evidence>
<gene>
    <name evidence="2" type="ORF">HERILL_LOCUS5530</name>
</gene>
<proteinExistence type="predicted"/>
<evidence type="ECO:0000313" key="2">
    <source>
        <dbReference type="EMBL" id="CAD7082498.1"/>
    </source>
</evidence>
<reference evidence="2 3" key="1">
    <citation type="submission" date="2020-11" db="EMBL/GenBank/DDBJ databases">
        <authorList>
            <person name="Wallbank WR R."/>
            <person name="Pardo Diaz C."/>
            <person name="Kozak K."/>
            <person name="Martin S."/>
            <person name="Jiggins C."/>
            <person name="Moest M."/>
            <person name="Warren A I."/>
            <person name="Generalovic N T."/>
            <person name="Byers J.R.P. K."/>
            <person name="Montejo-Kovacevich G."/>
            <person name="Yen C E."/>
        </authorList>
    </citation>
    <scope>NUCLEOTIDE SEQUENCE [LARGE SCALE GENOMIC DNA]</scope>
</reference>
<dbReference type="Proteomes" id="UP000594454">
    <property type="component" value="Chromosome 2"/>
</dbReference>
<evidence type="ECO:0000313" key="3">
    <source>
        <dbReference type="Proteomes" id="UP000594454"/>
    </source>
</evidence>
<keyword evidence="3" id="KW-1185">Reference proteome</keyword>
<sequence>MTNYSSVSRDESPCTELSELEVTRQLFLGPAGEINKRTNFNWDLPYKDEFVKLLLTLDCEEKLLLNKYFRTLEWNVGSSTVLVILQNCKVITASEYILTQEDDEHVQLVLNDFLEAKFELLADILRSCYYDFVNSSKLTIILEECFGRLFRDLCRKPNLMDTNYISELKAIKLEGEIMTMLKQMHVNALLQEEKTTLKNALSNLHVWRATVPKGTFLHTLLSELIEGDKQMAEYVFKKTMEPDFEGWKYYVVLISVFSENCDSSGASEIKKHIKELFKQFVKEKDLKLFYTMLLTARIVYSGLFPNFETYQQWFKTTIGEMNYSVNAQEFKSVMSALTDALSMEAECSFLEVQTNTAISAPPLCNQLVLIYKKRCRRRLALLKNEDVEPSFDMDESIIIDD</sequence>
<dbReference type="AlphaFoldDB" id="A0A7R8UKE5"/>
<feature type="domain" description="Fanconi anaemia group A protein N-terminal" evidence="1">
    <location>
        <begin position="73"/>
        <end position="383"/>
    </location>
</feature>
<protein>
    <recommendedName>
        <fullName evidence="1">Fanconi anaemia group A protein N-terminal domain-containing protein</fullName>
    </recommendedName>
</protein>
<name>A0A7R8UKE5_HERIL</name>